<evidence type="ECO:0000259" key="16">
    <source>
        <dbReference type="PROSITE" id="PS50011"/>
    </source>
</evidence>
<dbReference type="Gene3D" id="1.10.510.10">
    <property type="entry name" value="Transferase(Phosphotransferase) domain 1"/>
    <property type="match status" value="1"/>
</dbReference>
<dbReference type="InterPro" id="IPR043129">
    <property type="entry name" value="ATPase_NBD"/>
</dbReference>
<evidence type="ECO:0000256" key="8">
    <source>
        <dbReference type="ARBA" id="ARBA00022840"/>
    </source>
</evidence>
<comment type="similarity">
    <text evidence="15">In the N-terminal section; belongs to the KAE1 / TsaD family.</text>
</comment>
<dbReference type="GO" id="GO:0002949">
    <property type="term" value="P:tRNA threonylcarbamoyladenosine modification"/>
    <property type="evidence" value="ECO:0007669"/>
    <property type="project" value="UniProtKB-UniRule"/>
</dbReference>
<feature type="active site" description="Proton acceptor; for kinase activity" evidence="15">
    <location>
        <position position="444"/>
    </location>
</feature>
<keyword evidence="7 15" id="KW-0418">Kinase</keyword>
<dbReference type="PROSITE" id="PS00109">
    <property type="entry name" value="PROTEIN_KINASE_TYR"/>
    <property type="match status" value="1"/>
</dbReference>
<dbReference type="InterPro" id="IPR022495">
    <property type="entry name" value="Bud32"/>
</dbReference>
<protein>
    <recommendedName>
        <fullName evidence="15">Probable bifunctional tRNA threonylcarbamoyladenosine biosynthesis protein</fullName>
    </recommendedName>
    <domain>
        <recommendedName>
            <fullName evidence="15">tRNA N6-adenosine threonylcarbamoyltransferase</fullName>
            <ecNumber evidence="15">2.3.1.234</ecNumber>
        </recommendedName>
        <alternativeName>
            <fullName evidence="15">tRNA threonylcarbamoyladenosine biosynthesis protein Kae1</fullName>
        </alternativeName>
        <alternativeName>
            <fullName evidence="15">t(6)A37 threonylcarbamoyladenosine biosynthesis protein Kae1</fullName>
        </alternativeName>
    </domain>
    <domain>
        <recommendedName>
            <fullName evidence="15">Serine/threonine-protein kinase Bud32</fullName>
            <ecNumber evidence="15">2.7.11.1</ecNumber>
        </recommendedName>
    </domain>
</protein>
<keyword evidence="4 15" id="KW-0819">tRNA processing</keyword>
<dbReference type="InterPro" id="IPR011009">
    <property type="entry name" value="Kinase-like_dom_sf"/>
</dbReference>
<evidence type="ECO:0000256" key="6">
    <source>
        <dbReference type="ARBA" id="ARBA00022741"/>
    </source>
</evidence>
<evidence type="ECO:0000313" key="18">
    <source>
        <dbReference type="Proteomes" id="UP001060368"/>
    </source>
</evidence>
<evidence type="ECO:0000256" key="1">
    <source>
        <dbReference type="ARBA" id="ARBA00022490"/>
    </source>
</evidence>
<dbReference type="GO" id="GO:0000408">
    <property type="term" value="C:EKC/KEOPS complex"/>
    <property type="evidence" value="ECO:0007669"/>
    <property type="project" value="InterPro"/>
</dbReference>
<feature type="binding site" evidence="15">
    <location>
        <position position="282"/>
    </location>
    <ligand>
        <name>Fe cation</name>
        <dbReference type="ChEBI" id="CHEBI:24875"/>
    </ligand>
</feature>
<name>A0A9E7PLW4_9EURY</name>
<dbReference type="InterPro" id="IPR017860">
    <property type="entry name" value="Peptidase_M22_CS"/>
</dbReference>
<dbReference type="GO" id="GO:0061711">
    <property type="term" value="F:tRNA N(6)-L-threonylcarbamoyladenine synthase activity"/>
    <property type="evidence" value="ECO:0007669"/>
    <property type="project" value="UniProtKB-EC"/>
</dbReference>
<dbReference type="NCBIfam" id="TIGR00329">
    <property type="entry name" value="gcp_kae1"/>
    <property type="match status" value="1"/>
</dbReference>
<comment type="catalytic activity">
    <reaction evidence="12 15">
        <text>L-threonyl-[protein] + ATP = O-phospho-L-threonyl-[protein] + ADP + H(+)</text>
        <dbReference type="Rhea" id="RHEA:46608"/>
        <dbReference type="Rhea" id="RHEA-COMP:11060"/>
        <dbReference type="Rhea" id="RHEA-COMP:11605"/>
        <dbReference type="ChEBI" id="CHEBI:15378"/>
        <dbReference type="ChEBI" id="CHEBI:30013"/>
        <dbReference type="ChEBI" id="CHEBI:30616"/>
        <dbReference type="ChEBI" id="CHEBI:61977"/>
        <dbReference type="ChEBI" id="CHEBI:456216"/>
        <dbReference type="EC" id="2.7.11.1"/>
    </reaction>
</comment>
<dbReference type="KEGG" id="mend:L6E24_07580"/>
<dbReference type="GO" id="GO:0004222">
    <property type="term" value="F:metalloendopeptidase activity"/>
    <property type="evidence" value="ECO:0007669"/>
    <property type="project" value="InterPro"/>
</dbReference>
<evidence type="ECO:0000256" key="7">
    <source>
        <dbReference type="ARBA" id="ARBA00022777"/>
    </source>
</evidence>
<feature type="binding site" evidence="15">
    <location>
        <position position="112"/>
    </location>
    <ligand>
        <name>Fe cation</name>
        <dbReference type="ChEBI" id="CHEBI:24875"/>
    </ligand>
</feature>
<keyword evidence="2 15" id="KW-0723">Serine/threonine-protein kinase</keyword>
<keyword evidence="3 15" id="KW-0808">Transferase</keyword>
<evidence type="ECO:0000256" key="2">
    <source>
        <dbReference type="ARBA" id="ARBA00022527"/>
    </source>
</evidence>
<gene>
    <name evidence="17" type="ORF">L6E24_07580</name>
</gene>
<dbReference type="PIRSF" id="PIRSF036401">
    <property type="entry name" value="Gcp_STYKS"/>
    <property type="match status" value="1"/>
</dbReference>
<dbReference type="Pfam" id="PF00814">
    <property type="entry name" value="TsaD"/>
    <property type="match status" value="1"/>
</dbReference>
<dbReference type="GO" id="GO:0004712">
    <property type="term" value="F:protein serine/threonine/tyrosine kinase activity"/>
    <property type="evidence" value="ECO:0007669"/>
    <property type="project" value="UniProtKB-UniRule"/>
</dbReference>
<dbReference type="Pfam" id="PF01163">
    <property type="entry name" value="RIO1"/>
    <property type="match status" value="1"/>
</dbReference>
<keyword evidence="8 15" id="KW-0067">ATP-binding</keyword>
<dbReference type="InterPro" id="IPR034680">
    <property type="entry name" value="Kae1_archaea_euk"/>
</dbReference>
<dbReference type="PANTHER" id="PTHR11735:SF14">
    <property type="entry name" value="TRNA N6-ADENOSINE THREONYLCARBAMOYLTRANSFERASE"/>
    <property type="match status" value="1"/>
</dbReference>
<dbReference type="NCBIfam" id="NF011462">
    <property type="entry name" value="PRK14879.1-3"/>
    <property type="match status" value="1"/>
</dbReference>
<dbReference type="InterPro" id="IPR009220">
    <property type="entry name" value="tRNA_threonyl_synthase/kinase"/>
</dbReference>
<dbReference type="GO" id="GO:0005524">
    <property type="term" value="F:ATP binding"/>
    <property type="evidence" value="ECO:0007669"/>
    <property type="project" value="UniProtKB-UniRule"/>
</dbReference>
<keyword evidence="5 15" id="KW-0479">Metal-binding</keyword>
<evidence type="ECO:0000256" key="12">
    <source>
        <dbReference type="ARBA" id="ARBA00047899"/>
    </source>
</evidence>
<comment type="cofactor">
    <cofactor evidence="15">
        <name>Fe(2+)</name>
        <dbReference type="ChEBI" id="CHEBI:29033"/>
    </cofactor>
    <text evidence="15">Binds 1 Fe(2+) ion per subunit.</text>
</comment>
<dbReference type="GO" id="GO:0008270">
    <property type="term" value="F:zinc ion binding"/>
    <property type="evidence" value="ECO:0007669"/>
    <property type="project" value="InterPro"/>
</dbReference>
<keyword evidence="1 15" id="KW-0963">Cytoplasm</keyword>
<dbReference type="PRINTS" id="PR00789">
    <property type="entry name" value="OSIALOPTASE"/>
</dbReference>
<dbReference type="GO" id="GO:0004674">
    <property type="term" value="F:protein serine/threonine kinase activity"/>
    <property type="evidence" value="ECO:0007669"/>
    <property type="project" value="UniProtKB-KW"/>
</dbReference>
<dbReference type="InterPro" id="IPR000905">
    <property type="entry name" value="Gcp-like_dom"/>
</dbReference>
<evidence type="ECO:0000256" key="9">
    <source>
        <dbReference type="ARBA" id="ARBA00023004"/>
    </source>
</evidence>
<dbReference type="HAMAP" id="MF_01447">
    <property type="entry name" value="Kae1_Bud32_arch"/>
    <property type="match status" value="1"/>
</dbReference>
<evidence type="ECO:0000313" key="17">
    <source>
        <dbReference type="EMBL" id="UUX91241.1"/>
    </source>
</evidence>
<dbReference type="Proteomes" id="UP001060368">
    <property type="component" value="Chromosome"/>
</dbReference>
<dbReference type="EC" id="2.7.11.1" evidence="15"/>
<evidence type="ECO:0000256" key="11">
    <source>
        <dbReference type="ARBA" id="ARBA00023315"/>
    </source>
</evidence>
<feature type="binding site" evidence="15">
    <location>
        <begin position="129"/>
        <end position="133"/>
    </location>
    <ligand>
        <name>L-threonylcarbamoyladenylate</name>
        <dbReference type="ChEBI" id="CHEBI:73682"/>
    </ligand>
</feature>
<reference evidence="17" key="1">
    <citation type="submission" date="2022-04" db="EMBL/GenBank/DDBJ databases">
        <title>Complete genome of Methanoplanus endosymbiosus DSM 3599.</title>
        <authorList>
            <person name="Chen S.-C."/>
            <person name="You Y.-T."/>
            <person name="Zhou Y.-Z."/>
            <person name="Lai M.-C."/>
        </authorList>
    </citation>
    <scope>NUCLEOTIDE SEQUENCE</scope>
    <source>
        <strain evidence="17">DSM 3599</strain>
    </source>
</reference>
<comment type="subcellular location">
    <subcellularLocation>
        <location evidence="15">Cytoplasm</location>
    </subcellularLocation>
</comment>
<dbReference type="HAMAP" id="MF_01446">
    <property type="entry name" value="Kae1"/>
    <property type="match status" value="1"/>
</dbReference>
<dbReference type="NCBIfam" id="TIGR03722">
    <property type="entry name" value="arch_KAE1"/>
    <property type="match status" value="1"/>
</dbReference>
<dbReference type="InterPro" id="IPR008266">
    <property type="entry name" value="Tyr_kinase_AS"/>
</dbReference>
<feature type="binding site" evidence="15">
    <location>
        <begin position="340"/>
        <end position="348"/>
    </location>
    <ligand>
        <name>ATP</name>
        <dbReference type="ChEBI" id="CHEBI:30616"/>
    </ligand>
</feature>
<comment type="catalytic activity">
    <reaction evidence="13 15">
        <text>L-threonylcarbamoyladenylate + adenosine(37) in tRNA = N(6)-L-threonylcarbamoyladenosine(37) in tRNA + AMP + H(+)</text>
        <dbReference type="Rhea" id="RHEA:37059"/>
        <dbReference type="Rhea" id="RHEA-COMP:10162"/>
        <dbReference type="Rhea" id="RHEA-COMP:10163"/>
        <dbReference type="ChEBI" id="CHEBI:15378"/>
        <dbReference type="ChEBI" id="CHEBI:73682"/>
        <dbReference type="ChEBI" id="CHEBI:74411"/>
        <dbReference type="ChEBI" id="CHEBI:74418"/>
        <dbReference type="ChEBI" id="CHEBI:456215"/>
        <dbReference type="EC" id="2.3.1.234"/>
    </reaction>
</comment>
<evidence type="ECO:0000256" key="4">
    <source>
        <dbReference type="ARBA" id="ARBA00022694"/>
    </source>
</evidence>
<sequence>MPEPGLILGIEGTAWNLSAAIFGEDVLSLHSRPYSPPSGGIHPREAAQHHASVLKDVISRVLEGHNPADISGIAFSQGPGLGPCLRTVGTAARTLSLSLGVPLIGVNHCVAHVEIGRWQCGCDDPVVLYASGANTQVLGFLKSRYRIFGETLDIGLGNALDKFARSKGLPHPGGPLIEKYALEGSPVDLPYTVKGMDLAFSGLMSAAKSCNAPIEDVCAGFQESAFAMCVEVTERALAHAGKNEVLLVGGVGANTRLREMLACMCEERGAEFFVPERQYIGDNGAMIALTGKIMLEAGQTIAVKDSAVNPSFRSDEVEVLWRKDTGDLPYRSANMLSDGFARGAEALVSERGDYVIKKRLSKRYRSPSLDKRLISERTKAEARLISLSRRSGVPTPVIYDITSDSVVMEKVTGLMLKHLLNADNVMDAGRIVGRLHDAGIIHGDLTTSNIMVRESDGRCVLIDFGLAYISSEVESRGVDLHVFFQTLESTAPDHYELRDAFCTGYKESFAEGDTVLERVEEIRLRGRYLH</sequence>
<keyword evidence="6 15" id="KW-0547">Nucleotide-binding</keyword>
<feature type="binding site" evidence="15">
    <location>
        <position position="357"/>
    </location>
    <ligand>
        <name>ATP</name>
        <dbReference type="ChEBI" id="CHEBI:30616"/>
    </ligand>
</feature>
<dbReference type="GO" id="GO:0005506">
    <property type="term" value="F:iron ion binding"/>
    <property type="evidence" value="ECO:0007669"/>
    <property type="project" value="UniProtKB-UniRule"/>
</dbReference>
<dbReference type="NCBIfam" id="NF007174">
    <property type="entry name" value="PRK09605.1"/>
    <property type="match status" value="1"/>
</dbReference>
<dbReference type="GO" id="GO:0005737">
    <property type="term" value="C:cytoplasm"/>
    <property type="evidence" value="ECO:0007669"/>
    <property type="project" value="UniProtKB-SubCell"/>
</dbReference>
<dbReference type="EC" id="2.3.1.234" evidence="15"/>
<dbReference type="SUPFAM" id="SSF53067">
    <property type="entry name" value="Actin-like ATPase domain"/>
    <property type="match status" value="1"/>
</dbReference>
<comment type="subunit">
    <text evidence="15">Component of the KEOPS complex that consists of Kae1, Bud32, Cgi121 and Pcc1; the whole complex dimerizes.</text>
</comment>
<dbReference type="InterPro" id="IPR018934">
    <property type="entry name" value="RIO_dom"/>
</dbReference>
<comment type="catalytic activity">
    <reaction evidence="14 15">
        <text>L-seryl-[protein] + ATP = O-phospho-L-seryl-[protein] + ADP + H(+)</text>
        <dbReference type="Rhea" id="RHEA:17989"/>
        <dbReference type="Rhea" id="RHEA-COMP:9863"/>
        <dbReference type="Rhea" id="RHEA-COMP:11604"/>
        <dbReference type="ChEBI" id="CHEBI:15378"/>
        <dbReference type="ChEBI" id="CHEBI:29999"/>
        <dbReference type="ChEBI" id="CHEBI:30616"/>
        <dbReference type="ChEBI" id="CHEBI:83421"/>
        <dbReference type="ChEBI" id="CHEBI:456216"/>
        <dbReference type="EC" id="2.7.11.1"/>
    </reaction>
</comment>
<feature type="region of interest" description="Kae1" evidence="15">
    <location>
        <begin position="1"/>
        <end position="321"/>
    </location>
</feature>
<evidence type="ECO:0000256" key="13">
    <source>
        <dbReference type="ARBA" id="ARBA00048117"/>
    </source>
</evidence>
<evidence type="ECO:0000256" key="14">
    <source>
        <dbReference type="ARBA" id="ARBA00048679"/>
    </source>
</evidence>
<feature type="binding site" evidence="15">
    <location>
        <position position="129"/>
    </location>
    <ligand>
        <name>Fe cation</name>
        <dbReference type="ChEBI" id="CHEBI:24875"/>
    </ligand>
</feature>
<evidence type="ECO:0000256" key="10">
    <source>
        <dbReference type="ARBA" id="ARBA00023268"/>
    </source>
</evidence>
<feature type="binding site" evidence="15">
    <location>
        <position position="174"/>
    </location>
    <ligand>
        <name>L-threonylcarbamoyladenylate</name>
        <dbReference type="ChEBI" id="CHEBI:73682"/>
    </ligand>
</feature>
<dbReference type="PANTHER" id="PTHR11735">
    <property type="entry name" value="TRNA N6-ADENOSINE THREONYLCARBAMOYLTRANSFERASE"/>
    <property type="match status" value="1"/>
</dbReference>
<dbReference type="Gene3D" id="3.30.200.20">
    <property type="entry name" value="Phosphorylase Kinase, domain 1"/>
    <property type="match status" value="1"/>
</dbReference>
<dbReference type="GeneID" id="74307550"/>
<feature type="binding site" evidence="15">
    <location>
        <position position="161"/>
    </location>
    <ligand>
        <name>L-threonylcarbamoyladenylate</name>
        <dbReference type="ChEBI" id="CHEBI:73682"/>
    </ligand>
</feature>
<feature type="domain" description="Protein kinase" evidence="16">
    <location>
        <begin position="274"/>
        <end position="530"/>
    </location>
</feature>
<dbReference type="InterPro" id="IPR000719">
    <property type="entry name" value="Prot_kinase_dom"/>
</dbReference>
<dbReference type="NCBIfam" id="TIGR03724">
    <property type="entry name" value="arch_bud32"/>
    <property type="match status" value="1"/>
</dbReference>
<dbReference type="EMBL" id="CP096115">
    <property type="protein sequence ID" value="UUX91241.1"/>
    <property type="molecule type" value="Genomic_DNA"/>
</dbReference>
<keyword evidence="11 15" id="KW-0012">Acyltransferase</keyword>
<dbReference type="AlphaFoldDB" id="A0A9E7PLW4"/>
<keyword evidence="18" id="KW-1185">Reference proteome</keyword>
<dbReference type="PROSITE" id="PS50011">
    <property type="entry name" value="PROTEIN_KINASE_DOM"/>
    <property type="match status" value="1"/>
</dbReference>
<comment type="function">
    <text evidence="15">Required for the formation of a threonylcarbamoyl group on adenosine at position 37 (t(6)A37) in tRNAs that read codons beginning with adenine. Is a component of the KEOPS complex that is probably involved in the transfer of the threonylcarbamoyl moiety of threonylcarbamoyl-AMP (TC-AMP) to the N6 group of A37. The Kae1 domain likely plays a direct catalytic role in this reaction. The Bud32 domain probably displays kinase activity that regulates Kae1 function.</text>
</comment>
<evidence type="ECO:0000256" key="15">
    <source>
        <dbReference type="HAMAP-Rule" id="MF_01447"/>
    </source>
</evidence>
<dbReference type="Gene3D" id="3.30.420.40">
    <property type="match status" value="2"/>
</dbReference>
<comment type="similarity">
    <text evidence="15">In the C-terminal section; belongs to the protein kinase superfamily. Tyr protein kinase family. BUD32 subfamily.</text>
</comment>
<feature type="binding site" evidence="15">
    <location>
        <position position="108"/>
    </location>
    <ligand>
        <name>Fe cation</name>
        <dbReference type="ChEBI" id="CHEBI:24875"/>
    </ligand>
</feature>
<dbReference type="PROSITE" id="PS01016">
    <property type="entry name" value="GLYCOPROTEASE"/>
    <property type="match status" value="1"/>
</dbReference>
<keyword evidence="10 15" id="KW-0511">Multifunctional enzyme</keyword>
<dbReference type="SUPFAM" id="SSF56112">
    <property type="entry name" value="Protein kinase-like (PK-like)"/>
    <property type="match status" value="1"/>
</dbReference>
<evidence type="ECO:0000256" key="5">
    <source>
        <dbReference type="ARBA" id="ARBA00022723"/>
    </source>
</evidence>
<keyword evidence="9 15" id="KW-0408">Iron</keyword>
<feature type="binding site" evidence="15">
    <location>
        <position position="254"/>
    </location>
    <ligand>
        <name>L-threonylcarbamoyladenylate</name>
        <dbReference type="ChEBI" id="CHEBI:73682"/>
    </ligand>
</feature>
<evidence type="ECO:0000256" key="3">
    <source>
        <dbReference type="ARBA" id="ARBA00022679"/>
    </source>
</evidence>
<organism evidence="17 18">
    <name type="scientific">Methanoplanus endosymbiosus</name>
    <dbReference type="NCBI Taxonomy" id="33865"/>
    <lineage>
        <taxon>Archaea</taxon>
        <taxon>Methanobacteriati</taxon>
        <taxon>Methanobacteriota</taxon>
        <taxon>Stenosarchaea group</taxon>
        <taxon>Methanomicrobia</taxon>
        <taxon>Methanomicrobiales</taxon>
        <taxon>Methanomicrobiaceae</taxon>
        <taxon>Methanoplanus</taxon>
    </lineage>
</organism>
<dbReference type="InterPro" id="IPR017861">
    <property type="entry name" value="KAE1/TsaD"/>
</dbReference>
<accession>A0A9E7PLW4</accession>
<proteinExistence type="inferred from homology"/>
<dbReference type="CDD" id="cd24131">
    <property type="entry name" value="ASKHA_NBD_Kae1_arch_bac"/>
    <property type="match status" value="1"/>
</dbReference>
<feature type="binding site" evidence="15">
    <location>
        <position position="178"/>
    </location>
    <ligand>
        <name>L-threonylcarbamoyladenylate</name>
        <dbReference type="ChEBI" id="CHEBI:73682"/>
    </ligand>
</feature>
<dbReference type="RefSeq" id="WP_257741393.1">
    <property type="nucleotide sequence ID" value="NZ_CP096115.1"/>
</dbReference>